<dbReference type="Gene3D" id="3.40.50.1000">
    <property type="entry name" value="HAD superfamily/HAD-like"/>
    <property type="match status" value="1"/>
</dbReference>
<dbReference type="Pfam" id="PF08282">
    <property type="entry name" value="Hydrolase_3"/>
    <property type="match status" value="1"/>
</dbReference>
<dbReference type="InterPro" id="IPR036412">
    <property type="entry name" value="HAD-like_sf"/>
</dbReference>
<accession>A0A4R3TNP8</accession>
<reference evidence="1 2" key="1">
    <citation type="submission" date="2019-03" db="EMBL/GenBank/DDBJ databases">
        <title>Genomic Encyclopedia of Type Strains, Phase IV (KMG-IV): sequencing the most valuable type-strain genomes for metagenomic binning, comparative biology and taxonomic classification.</title>
        <authorList>
            <person name="Goeker M."/>
        </authorList>
    </citation>
    <scope>NUCLEOTIDE SEQUENCE [LARGE SCALE GENOMIC DNA]</scope>
    <source>
        <strain evidence="1 2">DSM 29481</strain>
    </source>
</reference>
<dbReference type="GO" id="GO:0005829">
    <property type="term" value="C:cytosol"/>
    <property type="evidence" value="ECO:0007669"/>
    <property type="project" value="TreeGrafter"/>
</dbReference>
<gene>
    <name evidence="1" type="ORF">EDD61_102157</name>
</gene>
<dbReference type="InterPro" id="IPR023214">
    <property type="entry name" value="HAD_sf"/>
</dbReference>
<organism evidence="1 2">
    <name type="scientific">Longicatena caecimuris</name>
    <dbReference type="NCBI Taxonomy" id="1796635"/>
    <lineage>
        <taxon>Bacteria</taxon>
        <taxon>Bacillati</taxon>
        <taxon>Bacillota</taxon>
        <taxon>Erysipelotrichia</taxon>
        <taxon>Erysipelotrichales</taxon>
        <taxon>Erysipelotrichaceae</taxon>
        <taxon>Longicatena</taxon>
    </lineage>
</organism>
<dbReference type="CDD" id="cd07516">
    <property type="entry name" value="HAD_Pase"/>
    <property type="match status" value="1"/>
</dbReference>
<dbReference type="InterPro" id="IPR000150">
    <property type="entry name" value="Cof"/>
</dbReference>
<evidence type="ECO:0000313" key="1">
    <source>
        <dbReference type="EMBL" id="TCU63154.1"/>
    </source>
</evidence>
<dbReference type="GO" id="GO:0016791">
    <property type="term" value="F:phosphatase activity"/>
    <property type="evidence" value="ECO:0007669"/>
    <property type="project" value="UniProtKB-ARBA"/>
</dbReference>
<dbReference type="GO" id="GO:0000287">
    <property type="term" value="F:magnesium ion binding"/>
    <property type="evidence" value="ECO:0007669"/>
    <property type="project" value="TreeGrafter"/>
</dbReference>
<dbReference type="SFLD" id="SFLDG01144">
    <property type="entry name" value="C2.B.4:_PGP_Like"/>
    <property type="match status" value="1"/>
</dbReference>
<evidence type="ECO:0008006" key="3">
    <source>
        <dbReference type="Google" id="ProtNLM"/>
    </source>
</evidence>
<keyword evidence="2" id="KW-1185">Reference proteome</keyword>
<dbReference type="PANTHER" id="PTHR10000:SF53">
    <property type="entry name" value="5-AMINO-6-(5-PHOSPHO-D-RIBITYLAMINO)URACIL PHOSPHATASE YBJI-RELATED"/>
    <property type="match status" value="1"/>
</dbReference>
<dbReference type="AlphaFoldDB" id="A0A4R3TNP8"/>
<dbReference type="NCBIfam" id="TIGR01484">
    <property type="entry name" value="HAD-SF-IIB"/>
    <property type="match status" value="1"/>
</dbReference>
<dbReference type="InterPro" id="IPR006379">
    <property type="entry name" value="HAD-SF_hydro_IIB"/>
</dbReference>
<dbReference type="SFLD" id="SFLDG01140">
    <property type="entry name" value="C2.B:_Phosphomannomutase_and_P"/>
    <property type="match status" value="1"/>
</dbReference>
<dbReference type="PANTHER" id="PTHR10000">
    <property type="entry name" value="PHOSPHOSERINE PHOSPHATASE"/>
    <property type="match status" value="1"/>
</dbReference>
<dbReference type="EMBL" id="SMBP01000002">
    <property type="protein sequence ID" value="TCU63154.1"/>
    <property type="molecule type" value="Genomic_DNA"/>
</dbReference>
<dbReference type="SFLD" id="SFLDS00003">
    <property type="entry name" value="Haloacid_Dehalogenase"/>
    <property type="match status" value="1"/>
</dbReference>
<comment type="caution">
    <text evidence="1">The sequence shown here is derived from an EMBL/GenBank/DDBJ whole genome shotgun (WGS) entry which is preliminary data.</text>
</comment>
<sequence>MTIKLIAMDMDGTLLRSDNTISQNTKNILLEAQKKGIILALASGRSYAKLLPYAQQLQMQKYGGYLIEVNGMAVYDLAHAKRHVDGRMPKENAQEVFTYFSKWKVEIIGNMDEGMYDYNPPALLEEKKAYRKLHSLPNDFPWTGGAFEFMMDNRQGYPDLRYIHAKEEIMEDVNKISVTYWPYVMKEVAKRAKEDLKDRYWIGLTSDKWLEVMMPNVTKAYGLKKLEMLTGIKLDEMMAIGDGENDIEMLQMAGLGIAMGNAMENVKRIADDVTATNMQDGIVAAIHKHLGI</sequence>
<dbReference type="SUPFAM" id="SSF56784">
    <property type="entry name" value="HAD-like"/>
    <property type="match status" value="1"/>
</dbReference>
<name>A0A4R3TNP8_9FIRM</name>
<dbReference type="NCBIfam" id="TIGR00099">
    <property type="entry name" value="Cof-subfamily"/>
    <property type="match status" value="1"/>
</dbReference>
<proteinExistence type="predicted"/>
<dbReference type="Proteomes" id="UP000295773">
    <property type="component" value="Unassembled WGS sequence"/>
</dbReference>
<evidence type="ECO:0000313" key="2">
    <source>
        <dbReference type="Proteomes" id="UP000295773"/>
    </source>
</evidence>
<protein>
    <recommendedName>
        <fullName evidence="3">Cof subfamily protein (Haloacid dehalogenase superfamily)/HAD superfamily hydrolase (TIGR01484 family)</fullName>
    </recommendedName>
</protein>
<dbReference type="RefSeq" id="WP_132223722.1">
    <property type="nucleotide sequence ID" value="NZ_JADPGE010000008.1"/>
</dbReference>
<dbReference type="Gene3D" id="3.30.1240.10">
    <property type="match status" value="1"/>
</dbReference>
<dbReference type="PROSITE" id="PS01229">
    <property type="entry name" value="COF_2"/>
    <property type="match status" value="1"/>
</dbReference>